<proteinExistence type="predicted"/>
<reference evidence="1" key="1">
    <citation type="submission" date="2020-03" db="EMBL/GenBank/DDBJ databases">
        <title>The deep terrestrial virosphere.</title>
        <authorList>
            <person name="Holmfeldt K."/>
            <person name="Nilsson E."/>
            <person name="Simone D."/>
            <person name="Lopez-Fernandez M."/>
            <person name="Wu X."/>
            <person name="de Brujin I."/>
            <person name="Lundin D."/>
            <person name="Andersson A."/>
            <person name="Bertilsson S."/>
            <person name="Dopson M."/>
        </authorList>
    </citation>
    <scope>NUCLEOTIDE SEQUENCE</scope>
    <source>
        <strain evidence="1">MM171B01437</strain>
    </source>
</reference>
<protein>
    <recommendedName>
        <fullName evidence="2">LSM domain-containing protein</fullName>
    </recommendedName>
</protein>
<evidence type="ECO:0008006" key="2">
    <source>
        <dbReference type="Google" id="ProtNLM"/>
    </source>
</evidence>
<dbReference type="EMBL" id="MT143761">
    <property type="protein sequence ID" value="QJB02141.1"/>
    <property type="molecule type" value="Genomic_DNA"/>
</dbReference>
<dbReference type="AlphaFoldDB" id="A0A6M3M2V0"/>
<sequence>MTDIKKGPPPDKIMNYLGTRMEVELKNHHKIVGTLAFYHLQEQTIHLTDWMDVDEKGQITKSGSFIIINRTAWFQLYNM</sequence>
<accession>A0A6M3M2V0</accession>
<gene>
    <name evidence="1" type="ORF">MM171B01437_0009</name>
</gene>
<name>A0A6M3M2V0_9ZZZZ</name>
<organism evidence="1">
    <name type="scientific">viral metagenome</name>
    <dbReference type="NCBI Taxonomy" id="1070528"/>
    <lineage>
        <taxon>unclassified sequences</taxon>
        <taxon>metagenomes</taxon>
        <taxon>organismal metagenomes</taxon>
    </lineage>
</organism>
<evidence type="ECO:0000313" key="1">
    <source>
        <dbReference type="EMBL" id="QJB02141.1"/>
    </source>
</evidence>